<dbReference type="Pfam" id="PF05175">
    <property type="entry name" value="MTS"/>
    <property type="match status" value="1"/>
</dbReference>
<keyword evidence="1 5" id="KW-0489">Methyltransferase</keyword>
<keyword evidence="9" id="KW-1185">Reference proteome</keyword>
<sequence>MTEPWTLLKVLQWTASHLKSRGVENGRLDAELLLCDLLDLDRVGLYLNFDRPLQQSELAAYRERVRRRAQREPLQHIIGHTGFWTLDLQVGPEALVPRADTEILVEEALKRLPDSAAAVLDVGTGSGCIALALAGEKPALRLTGLDRSGAALQLAARNAESTGLAERITWLTGDLRDLPSGPWRMIVSNPPYIPNADLSGLMPEVRDFEPVEALDGGPDGLDAYRALAGQTDCLAAGGWLLVEIGIGQAEAVRGLFAAAGLDELFVRDDYAGIPRVVGGRKKHQHSA</sequence>
<dbReference type="InterPro" id="IPR004556">
    <property type="entry name" value="HemK-like"/>
</dbReference>
<dbReference type="NCBIfam" id="TIGR03534">
    <property type="entry name" value="RF_mod_PrmC"/>
    <property type="match status" value="1"/>
</dbReference>
<organism evidence="8 9">
    <name type="scientific">Geothermobacter hydrogeniphilus</name>
    <dbReference type="NCBI Taxonomy" id="1969733"/>
    <lineage>
        <taxon>Bacteria</taxon>
        <taxon>Pseudomonadati</taxon>
        <taxon>Thermodesulfobacteriota</taxon>
        <taxon>Desulfuromonadia</taxon>
        <taxon>Desulfuromonadales</taxon>
        <taxon>Geothermobacteraceae</taxon>
        <taxon>Geothermobacter</taxon>
    </lineage>
</organism>
<dbReference type="InterPro" id="IPR040758">
    <property type="entry name" value="PrmC_N"/>
</dbReference>
<dbReference type="GO" id="GO:0102559">
    <property type="term" value="F:peptide chain release factor N(5)-glutamine methyltransferase activity"/>
    <property type="evidence" value="ECO:0007669"/>
    <property type="project" value="UniProtKB-EC"/>
</dbReference>
<feature type="domain" description="Release factor glutamine methyltransferase N-terminal" evidence="7">
    <location>
        <begin position="10"/>
        <end position="79"/>
    </location>
</feature>
<dbReference type="GO" id="GO:0032259">
    <property type="term" value="P:methylation"/>
    <property type="evidence" value="ECO:0007669"/>
    <property type="project" value="UniProtKB-KW"/>
</dbReference>
<proteinExistence type="inferred from homology"/>
<feature type="binding site" evidence="5">
    <location>
        <position position="189"/>
    </location>
    <ligand>
        <name>S-adenosyl-L-methionine</name>
        <dbReference type="ChEBI" id="CHEBI:59789"/>
    </ligand>
</feature>
<dbReference type="GO" id="GO:0003676">
    <property type="term" value="F:nucleic acid binding"/>
    <property type="evidence" value="ECO:0007669"/>
    <property type="project" value="InterPro"/>
</dbReference>
<dbReference type="EC" id="2.1.1.297" evidence="5"/>
<gene>
    <name evidence="5" type="primary">prmC</name>
    <name evidence="8" type="ORF">B5V00_15350</name>
</gene>
<evidence type="ECO:0000256" key="3">
    <source>
        <dbReference type="ARBA" id="ARBA00022691"/>
    </source>
</evidence>
<feature type="binding site" evidence="5">
    <location>
        <begin position="189"/>
        <end position="192"/>
    </location>
    <ligand>
        <name>substrate</name>
    </ligand>
</feature>
<evidence type="ECO:0000313" key="9">
    <source>
        <dbReference type="Proteomes" id="UP000193136"/>
    </source>
</evidence>
<evidence type="ECO:0000259" key="6">
    <source>
        <dbReference type="Pfam" id="PF05175"/>
    </source>
</evidence>
<dbReference type="RefSeq" id="WP_085011686.1">
    <property type="nucleotide sequence ID" value="NZ_NAAD01000028.1"/>
</dbReference>
<evidence type="ECO:0000256" key="5">
    <source>
        <dbReference type="HAMAP-Rule" id="MF_02126"/>
    </source>
</evidence>
<dbReference type="STRING" id="1969733.B5V00_15350"/>
<evidence type="ECO:0000256" key="4">
    <source>
        <dbReference type="ARBA" id="ARBA00048391"/>
    </source>
</evidence>
<dbReference type="SUPFAM" id="SSF53335">
    <property type="entry name" value="S-adenosyl-L-methionine-dependent methyltransferases"/>
    <property type="match status" value="1"/>
</dbReference>
<feature type="binding site" evidence="5">
    <location>
        <position position="146"/>
    </location>
    <ligand>
        <name>S-adenosyl-L-methionine</name>
        <dbReference type="ChEBI" id="CHEBI:59789"/>
    </ligand>
</feature>
<comment type="caution">
    <text evidence="5">Lacks conserved residue(s) required for the propagation of feature annotation.</text>
</comment>
<evidence type="ECO:0000313" key="8">
    <source>
        <dbReference type="EMBL" id="ORJ55046.1"/>
    </source>
</evidence>
<comment type="function">
    <text evidence="5">Methylates the class 1 translation termination release factors RF1/PrfA and RF2/PrfB on the glutamine residue of the universally conserved GGQ motif.</text>
</comment>
<dbReference type="InterPro" id="IPR029063">
    <property type="entry name" value="SAM-dependent_MTases_sf"/>
</dbReference>
<dbReference type="Proteomes" id="UP000193136">
    <property type="component" value="Unassembled WGS sequence"/>
</dbReference>
<comment type="catalytic activity">
    <reaction evidence="4 5">
        <text>L-glutaminyl-[peptide chain release factor] + S-adenosyl-L-methionine = N(5)-methyl-L-glutaminyl-[peptide chain release factor] + S-adenosyl-L-homocysteine + H(+)</text>
        <dbReference type="Rhea" id="RHEA:42896"/>
        <dbReference type="Rhea" id="RHEA-COMP:10271"/>
        <dbReference type="Rhea" id="RHEA-COMP:10272"/>
        <dbReference type="ChEBI" id="CHEBI:15378"/>
        <dbReference type="ChEBI" id="CHEBI:30011"/>
        <dbReference type="ChEBI" id="CHEBI:57856"/>
        <dbReference type="ChEBI" id="CHEBI:59789"/>
        <dbReference type="ChEBI" id="CHEBI:61891"/>
        <dbReference type="EC" id="2.1.1.297"/>
    </reaction>
</comment>
<dbReference type="OrthoDB" id="9800643at2"/>
<dbReference type="InterPro" id="IPR007848">
    <property type="entry name" value="Small_mtfrase_dom"/>
</dbReference>
<dbReference type="PANTHER" id="PTHR18895">
    <property type="entry name" value="HEMK METHYLTRANSFERASE"/>
    <property type="match status" value="1"/>
</dbReference>
<dbReference type="InterPro" id="IPR002052">
    <property type="entry name" value="DNA_methylase_N6_adenine_CS"/>
</dbReference>
<feature type="binding site" evidence="5">
    <location>
        <begin position="123"/>
        <end position="127"/>
    </location>
    <ligand>
        <name>S-adenosyl-L-methionine</name>
        <dbReference type="ChEBI" id="CHEBI:59789"/>
    </ligand>
</feature>
<comment type="similarity">
    <text evidence="5">Belongs to the protein N5-glutamine methyltransferase family. PrmC subfamily.</text>
</comment>
<evidence type="ECO:0000259" key="7">
    <source>
        <dbReference type="Pfam" id="PF17827"/>
    </source>
</evidence>
<dbReference type="CDD" id="cd02440">
    <property type="entry name" value="AdoMet_MTases"/>
    <property type="match status" value="1"/>
</dbReference>
<dbReference type="Gene3D" id="3.40.50.150">
    <property type="entry name" value="Vaccinia Virus protein VP39"/>
    <property type="match status" value="1"/>
</dbReference>
<dbReference type="EMBL" id="NAAD01000028">
    <property type="protein sequence ID" value="ORJ55046.1"/>
    <property type="molecule type" value="Genomic_DNA"/>
</dbReference>
<dbReference type="PANTHER" id="PTHR18895:SF74">
    <property type="entry name" value="MTRF1L RELEASE FACTOR GLUTAMINE METHYLTRANSFERASE"/>
    <property type="match status" value="1"/>
</dbReference>
<evidence type="ECO:0000256" key="1">
    <source>
        <dbReference type="ARBA" id="ARBA00022603"/>
    </source>
</evidence>
<name>A0A1X0XQ67_9BACT</name>
<dbReference type="InterPro" id="IPR050320">
    <property type="entry name" value="N5-glutamine_MTase"/>
</dbReference>
<evidence type="ECO:0000256" key="2">
    <source>
        <dbReference type="ARBA" id="ARBA00022679"/>
    </source>
</evidence>
<dbReference type="InterPro" id="IPR019874">
    <property type="entry name" value="RF_methyltr_PrmC"/>
</dbReference>
<dbReference type="NCBIfam" id="TIGR00536">
    <property type="entry name" value="hemK_fam"/>
    <property type="match status" value="1"/>
</dbReference>
<dbReference type="Gene3D" id="1.10.8.10">
    <property type="entry name" value="DNA helicase RuvA subunit, C-terminal domain"/>
    <property type="match status" value="1"/>
</dbReference>
<keyword evidence="3 5" id="KW-0949">S-adenosyl-L-methionine</keyword>
<dbReference type="PROSITE" id="PS00092">
    <property type="entry name" value="N6_MTASE"/>
    <property type="match status" value="1"/>
</dbReference>
<protein>
    <recommendedName>
        <fullName evidence="5">Release factor glutamine methyltransferase</fullName>
        <shortName evidence="5">RF MTase</shortName>
        <ecNumber evidence="5">2.1.1.297</ecNumber>
    </recommendedName>
    <alternativeName>
        <fullName evidence="5">N5-glutamine methyltransferase PrmC</fullName>
    </alternativeName>
    <alternativeName>
        <fullName evidence="5">Protein-(glutamine-N5) MTase PrmC</fullName>
    </alternativeName>
    <alternativeName>
        <fullName evidence="5">Protein-glutamine N-methyltransferase PrmC</fullName>
    </alternativeName>
</protein>
<dbReference type="Pfam" id="PF17827">
    <property type="entry name" value="PrmC_N"/>
    <property type="match status" value="1"/>
</dbReference>
<comment type="caution">
    <text evidence="8">The sequence shown here is derived from an EMBL/GenBank/DDBJ whole genome shotgun (WGS) entry which is preliminary data.</text>
</comment>
<feature type="domain" description="Methyltransferase small" evidence="6">
    <location>
        <begin position="103"/>
        <end position="193"/>
    </location>
</feature>
<dbReference type="AlphaFoldDB" id="A0A1X0XQ67"/>
<accession>A0A1X0XQ67</accession>
<reference evidence="8 9" key="1">
    <citation type="submission" date="2017-03" db="EMBL/GenBank/DDBJ databases">
        <title>Genome sequence of Geothermobacter sp. EPR-M, Deep-Sea Iron Reducer.</title>
        <authorList>
            <person name="Tully B."/>
            <person name="Savalia P."/>
            <person name="Abuyen K."/>
            <person name="Baughan C."/>
            <person name="Romero E."/>
            <person name="Ronkowski C."/>
            <person name="Torres B."/>
            <person name="Tremblay J."/>
            <person name="Trujillo A."/>
            <person name="Tyler M."/>
            <person name="Perez-Rodriguez I."/>
            <person name="Amend J."/>
        </authorList>
    </citation>
    <scope>NUCLEOTIDE SEQUENCE [LARGE SCALE GENOMIC DNA]</scope>
    <source>
        <strain evidence="8 9">EPR-M</strain>
    </source>
</reference>
<dbReference type="HAMAP" id="MF_02126">
    <property type="entry name" value="RF_methyltr_PrmC"/>
    <property type="match status" value="1"/>
</dbReference>
<keyword evidence="2 5" id="KW-0808">Transferase</keyword>